<dbReference type="Gene3D" id="3.90.180.10">
    <property type="entry name" value="Medium-chain alcohol dehydrogenases, catalytic domain"/>
    <property type="match status" value="1"/>
</dbReference>
<dbReference type="SUPFAM" id="SSF51735">
    <property type="entry name" value="NAD(P)-binding Rossmann-fold domains"/>
    <property type="match status" value="1"/>
</dbReference>
<protein>
    <recommendedName>
        <fullName evidence="1">SET domain-containing protein</fullName>
    </recommendedName>
</protein>
<dbReference type="InterPro" id="IPR001214">
    <property type="entry name" value="SET_dom"/>
</dbReference>
<dbReference type="Gene3D" id="3.40.50.720">
    <property type="entry name" value="NAD(P)-binding Rossmann-like Domain"/>
    <property type="match status" value="1"/>
</dbReference>
<dbReference type="GeneID" id="54567012"/>
<reference evidence="2" key="1">
    <citation type="journal article" date="2020" name="Stud. Mycol.">
        <title>101 Dothideomycetes genomes: a test case for predicting lifestyles and emergence of pathogens.</title>
        <authorList>
            <person name="Haridas S."/>
            <person name="Albert R."/>
            <person name="Binder M."/>
            <person name="Bloem J."/>
            <person name="Labutti K."/>
            <person name="Salamov A."/>
            <person name="Andreopoulos B."/>
            <person name="Baker S."/>
            <person name="Barry K."/>
            <person name="Bills G."/>
            <person name="Bluhm B."/>
            <person name="Cannon C."/>
            <person name="Castanera R."/>
            <person name="Culley D."/>
            <person name="Daum C."/>
            <person name="Ezra D."/>
            <person name="Gonzalez J."/>
            <person name="Henrissat B."/>
            <person name="Kuo A."/>
            <person name="Liang C."/>
            <person name="Lipzen A."/>
            <person name="Lutzoni F."/>
            <person name="Magnuson J."/>
            <person name="Mondo S."/>
            <person name="Nolan M."/>
            <person name="Ohm R."/>
            <person name="Pangilinan J."/>
            <person name="Park H.-J."/>
            <person name="Ramirez L."/>
            <person name="Alfaro M."/>
            <person name="Sun H."/>
            <person name="Tritt A."/>
            <person name="Yoshinaga Y."/>
            <person name="Zwiers L.-H."/>
            <person name="Turgeon B."/>
            <person name="Goodwin S."/>
            <person name="Spatafora J."/>
            <person name="Crous P."/>
            <person name="Grigoriev I."/>
        </authorList>
    </citation>
    <scope>NUCLEOTIDE SEQUENCE</scope>
    <source>
        <strain evidence="2">ATCC 36951</strain>
    </source>
</reference>
<evidence type="ECO:0000259" key="1">
    <source>
        <dbReference type="PROSITE" id="PS50280"/>
    </source>
</evidence>
<dbReference type="SUPFAM" id="SSF50129">
    <property type="entry name" value="GroES-like"/>
    <property type="match status" value="1"/>
</dbReference>
<dbReference type="CDD" id="cd05289">
    <property type="entry name" value="MDR_like_2"/>
    <property type="match status" value="1"/>
</dbReference>
<dbReference type="GO" id="GO:0016491">
    <property type="term" value="F:oxidoreductase activity"/>
    <property type="evidence" value="ECO:0007669"/>
    <property type="project" value="InterPro"/>
</dbReference>
<dbReference type="InterPro" id="IPR020843">
    <property type="entry name" value="ER"/>
</dbReference>
<dbReference type="Gene3D" id="2.170.270.10">
    <property type="entry name" value="SET domain"/>
    <property type="match status" value="1"/>
</dbReference>
<evidence type="ECO:0000313" key="2">
    <source>
        <dbReference type="EMBL" id="KAF2163158.1"/>
    </source>
</evidence>
<evidence type="ECO:0000313" key="3">
    <source>
        <dbReference type="Proteomes" id="UP000799537"/>
    </source>
</evidence>
<dbReference type="PROSITE" id="PS50280">
    <property type="entry name" value="SET"/>
    <property type="match status" value="1"/>
</dbReference>
<dbReference type="InterPro" id="IPR046341">
    <property type="entry name" value="SET_dom_sf"/>
</dbReference>
<dbReference type="OrthoDB" id="3509362at2759"/>
<keyword evidence="3" id="KW-1185">Reference proteome</keyword>
<sequence>MASPSLPATMRAIIHTQSTQTLALSNNEPLPDLPAGEYLLKNEAAGITNGELFWPRPPELDRSYPCVEAAGVIVQAPSRGKFKPGDKVYHRVVYPRGGGAREYSTVTEDVLALRPESISAEEAASIPVSALTAWQGLFEQANLEPNFDTTSHPPKSQRPQIFINGASGGAGNWYVQLAHAAGYYVVATCSTKNIELVRSLGADEVLDYTKTPLAEYFTTHPKYPLVFDNVGGKSLLAAWHAVAPGGKLFTIAPPGEISDFVNWKYELEPPNDKGVSEGVEGRFFLMRADGAQLGRVTELVEEGRCRGVVDGVWGMGEFEGAFGRVGSGRAVGRVVIRKPTLEMTRQADEEGMDADSFDTLMDMMKQAADMSKVSGIKSERLAEEGKDVEKARLAFVAAARGLQRRPTPSGDTLMHFEELLLDTHHRGRYVLVRVVEEPKFQPSRAITIVQDAHKQAEFVILEHGQHQLDSRVLPKGGFLAIKEPYYTVETDLQTWYIRVDHPSDIVQLSPQSAMYLLPFASGYHQAAYCYTEGLASVGENVELKLDLLRNRAYANLELGYYDSAERDARASVSSGRVAITDRDNSDAEQLLARVSARQQEQSSGTYDFEAMIEGLDSCPRIDAADFVKQTEVKASPGRSRGLFATEDIEEGEIILVEKAAHIMFDNDSDFYLAFNYDSTSDQIYRDQGALLQNIVRELDRNPSRLGEILDLFDNNYAKDPSEGTEFDGKTIIDVFHIRQLMIHNLYTCATPSTAQKRRMLGFVSYSGIQNAGIWPRANMMNHSCVQNVRRSHIGDLLILRAARRIEKGAELFSVYREDFDFEQRQSVLSLRWGIICSCAVCTAERSQTPQVRRRRGELVAKYNSLVKPSGMIVDGQLLEDNTEAVLRIYLDLDKTYEPAFQGLPELIA</sequence>
<dbReference type="PANTHER" id="PTHR44013:SF5">
    <property type="entry name" value="OXIDOREDUCTASE, PUTATIVE (AFU_ORTHOLOGUE AFUA_5G01290)-RELATED"/>
    <property type="match status" value="1"/>
</dbReference>
<accession>A0A6A6CAA4</accession>
<dbReference type="RefSeq" id="XP_033664047.1">
    <property type="nucleotide sequence ID" value="XM_033813740.1"/>
</dbReference>
<feature type="domain" description="SET" evidence="1">
    <location>
        <begin position="628"/>
        <end position="816"/>
    </location>
</feature>
<name>A0A6A6CAA4_ZASCE</name>
<dbReference type="PANTHER" id="PTHR44013">
    <property type="entry name" value="ZINC-TYPE ALCOHOL DEHYDROGENASE-LIKE PROTEIN C16A3.02C"/>
    <property type="match status" value="1"/>
</dbReference>
<dbReference type="InterPro" id="IPR011032">
    <property type="entry name" value="GroES-like_sf"/>
</dbReference>
<organism evidence="2 3">
    <name type="scientific">Zasmidium cellare ATCC 36951</name>
    <dbReference type="NCBI Taxonomy" id="1080233"/>
    <lineage>
        <taxon>Eukaryota</taxon>
        <taxon>Fungi</taxon>
        <taxon>Dikarya</taxon>
        <taxon>Ascomycota</taxon>
        <taxon>Pezizomycotina</taxon>
        <taxon>Dothideomycetes</taxon>
        <taxon>Dothideomycetidae</taxon>
        <taxon>Mycosphaerellales</taxon>
        <taxon>Mycosphaerellaceae</taxon>
        <taxon>Zasmidium</taxon>
    </lineage>
</organism>
<dbReference type="EMBL" id="ML993610">
    <property type="protein sequence ID" value="KAF2163158.1"/>
    <property type="molecule type" value="Genomic_DNA"/>
</dbReference>
<proteinExistence type="predicted"/>
<dbReference type="InterPro" id="IPR036291">
    <property type="entry name" value="NAD(P)-bd_dom_sf"/>
</dbReference>
<dbReference type="Pfam" id="PF13602">
    <property type="entry name" value="ADH_zinc_N_2"/>
    <property type="match status" value="1"/>
</dbReference>
<dbReference type="Proteomes" id="UP000799537">
    <property type="component" value="Unassembled WGS sequence"/>
</dbReference>
<dbReference type="SMART" id="SM00829">
    <property type="entry name" value="PKS_ER"/>
    <property type="match status" value="1"/>
</dbReference>
<dbReference type="SUPFAM" id="SSF82199">
    <property type="entry name" value="SET domain"/>
    <property type="match status" value="1"/>
</dbReference>
<gene>
    <name evidence="2" type="ORF">M409DRAFT_57821</name>
</gene>
<dbReference type="AlphaFoldDB" id="A0A6A6CAA4"/>
<dbReference type="SMART" id="SM00317">
    <property type="entry name" value="SET"/>
    <property type="match status" value="1"/>
</dbReference>
<dbReference type="InterPro" id="IPR052733">
    <property type="entry name" value="Chloroplast_QOR"/>
</dbReference>
<dbReference type="Pfam" id="PF00856">
    <property type="entry name" value="SET"/>
    <property type="match status" value="1"/>
</dbReference>